<evidence type="ECO:0000313" key="2">
    <source>
        <dbReference type="EMBL" id="KAJ8974838.1"/>
    </source>
</evidence>
<protein>
    <submittedName>
        <fullName evidence="2">Uncharacterized protein</fullName>
    </submittedName>
</protein>
<proteinExistence type="predicted"/>
<organism evidence="2 3">
    <name type="scientific">Molorchus minor</name>
    <dbReference type="NCBI Taxonomy" id="1323400"/>
    <lineage>
        <taxon>Eukaryota</taxon>
        <taxon>Metazoa</taxon>
        <taxon>Ecdysozoa</taxon>
        <taxon>Arthropoda</taxon>
        <taxon>Hexapoda</taxon>
        <taxon>Insecta</taxon>
        <taxon>Pterygota</taxon>
        <taxon>Neoptera</taxon>
        <taxon>Endopterygota</taxon>
        <taxon>Coleoptera</taxon>
        <taxon>Polyphaga</taxon>
        <taxon>Cucujiformia</taxon>
        <taxon>Chrysomeloidea</taxon>
        <taxon>Cerambycidae</taxon>
        <taxon>Lamiinae</taxon>
        <taxon>Monochamini</taxon>
        <taxon>Molorchus</taxon>
    </lineage>
</organism>
<gene>
    <name evidence="2" type="ORF">NQ317_006681</name>
</gene>
<dbReference type="EMBL" id="JAPWTJ010000922">
    <property type="protein sequence ID" value="KAJ8974838.1"/>
    <property type="molecule type" value="Genomic_DNA"/>
</dbReference>
<feature type="signal peptide" evidence="1">
    <location>
        <begin position="1"/>
        <end position="19"/>
    </location>
</feature>
<evidence type="ECO:0000256" key="1">
    <source>
        <dbReference type="SAM" id="SignalP"/>
    </source>
</evidence>
<reference evidence="2" key="1">
    <citation type="journal article" date="2023" name="Insect Mol. Biol.">
        <title>Genome sequencing provides insights into the evolution of gene families encoding plant cell wall-degrading enzymes in longhorned beetles.</title>
        <authorList>
            <person name="Shin N.R."/>
            <person name="Okamura Y."/>
            <person name="Kirsch R."/>
            <person name="Pauchet Y."/>
        </authorList>
    </citation>
    <scope>NUCLEOTIDE SEQUENCE</scope>
    <source>
        <strain evidence="2">MMC_N1</strain>
    </source>
</reference>
<keyword evidence="1" id="KW-0732">Signal</keyword>
<keyword evidence="3" id="KW-1185">Reference proteome</keyword>
<accession>A0ABQ9J9P6</accession>
<name>A0ABQ9J9P6_9CUCU</name>
<feature type="chain" id="PRO_5046693459" evidence="1">
    <location>
        <begin position="20"/>
        <end position="176"/>
    </location>
</feature>
<dbReference type="Proteomes" id="UP001162164">
    <property type="component" value="Unassembled WGS sequence"/>
</dbReference>
<evidence type="ECO:0000313" key="3">
    <source>
        <dbReference type="Proteomes" id="UP001162164"/>
    </source>
</evidence>
<dbReference type="PANTHER" id="PTHR31649:SF10">
    <property type="entry name" value="IP19903P-RELATED"/>
    <property type="match status" value="1"/>
</dbReference>
<dbReference type="PANTHER" id="PTHR31649">
    <property type="entry name" value="AGAP009604-PA"/>
    <property type="match status" value="1"/>
</dbReference>
<comment type="caution">
    <text evidence="2">The sequence shown here is derived from an EMBL/GenBank/DDBJ whole genome shotgun (WGS) entry which is preliminary data.</text>
</comment>
<sequence>MKIVLYILFSLFLVWKSQSAQDHYWRDWNGTLPWDAFVAGNDSRGNIYVAQAYLLKTGLYSGYIIGANRSIQINPTLSNGPLRSSDVIKILCVKPGDNTFYWLTANTTLTPTLVKYTPVVKGGVAFNNNTVYVARYVVNDKVYVGSVHTDYYAYYVDDANTPKYTNTYQLLIYALD</sequence>